<dbReference type="Proteomes" id="UP001164746">
    <property type="component" value="Chromosome 2"/>
</dbReference>
<name>A0ABY7DG38_MYAAR</name>
<evidence type="ECO:0000313" key="2">
    <source>
        <dbReference type="EMBL" id="WAQ95941.1"/>
    </source>
</evidence>
<accession>A0ABY7DG38</accession>
<proteinExistence type="predicted"/>
<evidence type="ECO:0000313" key="3">
    <source>
        <dbReference type="Proteomes" id="UP001164746"/>
    </source>
</evidence>
<gene>
    <name evidence="1" type="ORF">MAR_028578</name>
    <name evidence="2" type="ORF">MAR_028631</name>
</gene>
<reference evidence="1" key="1">
    <citation type="submission" date="2022-11" db="EMBL/GenBank/DDBJ databases">
        <title>Centuries of genome instability and evolution in soft-shell clam transmissible cancer (bioRxiv).</title>
        <authorList>
            <person name="Hart S.F.M."/>
            <person name="Yonemitsu M.A."/>
            <person name="Giersch R.M."/>
            <person name="Beal B.F."/>
            <person name="Arriagada G."/>
            <person name="Davis B.W."/>
            <person name="Ostrander E.A."/>
            <person name="Goff S.P."/>
            <person name="Metzger M.J."/>
        </authorList>
    </citation>
    <scope>NUCLEOTIDE SEQUENCE</scope>
    <source>
        <strain evidence="1">MELC-2E11</strain>
        <tissue evidence="1">Siphon/mantle</tissue>
    </source>
</reference>
<dbReference type="EMBL" id="CP111013">
    <property type="protein sequence ID" value="WAQ95888.1"/>
    <property type="molecule type" value="Genomic_DNA"/>
</dbReference>
<sequence length="34" mass="3885">MTLARPKDTRVVIREDTSKFPAINSQSLCNHSLR</sequence>
<organism evidence="1 3">
    <name type="scientific">Mya arenaria</name>
    <name type="common">Soft-shell clam</name>
    <dbReference type="NCBI Taxonomy" id="6604"/>
    <lineage>
        <taxon>Eukaryota</taxon>
        <taxon>Metazoa</taxon>
        <taxon>Spiralia</taxon>
        <taxon>Lophotrochozoa</taxon>
        <taxon>Mollusca</taxon>
        <taxon>Bivalvia</taxon>
        <taxon>Autobranchia</taxon>
        <taxon>Heteroconchia</taxon>
        <taxon>Euheterodonta</taxon>
        <taxon>Imparidentia</taxon>
        <taxon>Neoheterodontei</taxon>
        <taxon>Myida</taxon>
        <taxon>Myoidea</taxon>
        <taxon>Myidae</taxon>
        <taxon>Mya</taxon>
    </lineage>
</organism>
<dbReference type="EMBL" id="CP111013">
    <property type="protein sequence ID" value="WAQ95941.1"/>
    <property type="molecule type" value="Genomic_DNA"/>
</dbReference>
<evidence type="ECO:0000313" key="1">
    <source>
        <dbReference type="EMBL" id="WAQ95888.1"/>
    </source>
</evidence>
<protein>
    <submittedName>
        <fullName evidence="1">Uncharacterized protein</fullName>
    </submittedName>
</protein>
<keyword evidence="3" id="KW-1185">Reference proteome</keyword>